<dbReference type="Gene3D" id="3.10.129.10">
    <property type="entry name" value="Hotdog Thioesterase"/>
    <property type="match status" value="1"/>
</dbReference>
<protein>
    <recommendedName>
        <fullName evidence="2">Protein THEM6</fullName>
    </recommendedName>
</protein>
<keyword evidence="4" id="KW-0812">Transmembrane</keyword>
<dbReference type="Proteomes" id="UP001497482">
    <property type="component" value="Chromosome 14"/>
</dbReference>
<proteinExistence type="inferred from homology"/>
<dbReference type="Pfam" id="PF15669">
    <property type="entry name" value="CCDC24"/>
    <property type="match status" value="1"/>
</dbReference>
<dbReference type="PANTHER" id="PTHR12475">
    <property type="match status" value="1"/>
</dbReference>
<feature type="transmembrane region" description="Helical" evidence="4">
    <location>
        <begin position="277"/>
        <end position="300"/>
    </location>
</feature>
<dbReference type="Pfam" id="PF13279">
    <property type="entry name" value="4HBT_2"/>
    <property type="match status" value="1"/>
</dbReference>
<gene>
    <name evidence="5" type="ORF">KC01_LOCUS11163</name>
</gene>
<dbReference type="EMBL" id="OZ035836">
    <property type="protein sequence ID" value="CAL1580297.1"/>
    <property type="molecule type" value="Genomic_DNA"/>
</dbReference>
<keyword evidence="6" id="KW-1185">Reference proteome</keyword>
<evidence type="ECO:0000313" key="6">
    <source>
        <dbReference type="Proteomes" id="UP001497482"/>
    </source>
</evidence>
<dbReference type="InterPro" id="IPR031367">
    <property type="entry name" value="CCDC24"/>
</dbReference>
<feature type="coiled-coil region" evidence="3">
    <location>
        <begin position="168"/>
        <end position="195"/>
    </location>
</feature>
<keyword evidence="4" id="KW-0472">Membrane</keyword>
<keyword evidence="4" id="KW-1133">Transmembrane helix</keyword>
<organism evidence="5 6">
    <name type="scientific">Knipowitschia caucasica</name>
    <name type="common">Caucasian dwarf goby</name>
    <name type="synonym">Pomatoschistus caucasicus</name>
    <dbReference type="NCBI Taxonomy" id="637954"/>
    <lineage>
        <taxon>Eukaryota</taxon>
        <taxon>Metazoa</taxon>
        <taxon>Chordata</taxon>
        <taxon>Craniata</taxon>
        <taxon>Vertebrata</taxon>
        <taxon>Euteleostomi</taxon>
        <taxon>Actinopterygii</taxon>
        <taxon>Neopterygii</taxon>
        <taxon>Teleostei</taxon>
        <taxon>Neoteleostei</taxon>
        <taxon>Acanthomorphata</taxon>
        <taxon>Gobiaria</taxon>
        <taxon>Gobiiformes</taxon>
        <taxon>Gobioidei</taxon>
        <taxon>Gobiidae</taxon>
        <taxon>Gobiinae</taxon>
        <taxon>Knipowitschia</taxon>
    </lineage>
</organism>
<sequence>MQSPDGEGVSPDQSLWSLIQDHVSPSELPQIHSAVGHELVDRYTEAYAEMEKWQRILQDYGTGTPFSGHNVPLPDPPAVKELVRAEVGMLLQTLRERAGRDGEELMSHYKPETVSYAVGHTGRSYSRLSQVDDHRSGSRGSTYSNQEVEAVKVNLNVDGIEQVVDRLKSLFTEECEALKQEIKELQRNIWTKTEQDLKPAEPTLGELKELRKAIQKDLVHYPVSYTPLREFKTSQRSGCGASHLPTVTNRKQPSGTCDVEASSHLQLTLASKQQAEMWWVLWLLGALLALFSSLDVWYFLRAGVVILRAWFQGPVFDITAEQTVSGRVTFNDIDMCHMNNARYLRECDFARFSLYTRNGVFKAVRALRGNMVVGANTIRYRRALCIGEGYELRSRIVTWDDKAFYLEQRFVSTKDGLVCAVMYCKQTVIRTTPEQIMQHLCKRKVECPEFPEDLQHWVNFISASSLSLRAESGLDEKNK</sequence>
<evidence type="ECO:0000256" key="4">
    <source>
        <dbReference type="SAM" id="Phobius"/>
    </source>
</evidence>
<evidence type="ECO:0000256" key="1">
    <source>
        <dbReference type="ARBA" id="ARBA00038228"/>
    </source>
</evidence>
<accession>A0AAV2JW93</accession>
<evidence type="ECO:0000313" key="5">
    <source>
        <dbReference type="EMBL" id="CAL1580297.1"/>
    </source>
</evidence>
<evidence type="ECO:0000256" key="2">
    <source>
        <dbReference type="ARBA" id="ARBA00041112"/>
    </source>
</evidence>
<dbReference type="SUPFAM" id="SSF54637">
    <property type="entry name" value="Thioesterase/thiol ester dehydrase-isomerase"/>
    <property type="match status" value="1"/>
</dbReference>
<dbReference type="CDD" id="cd00586">
    <property type="entry name" value="4HBT"/>
    <property type="match status" value="1"/>
</dbReference>
<keyword evidence="3" id="KW-0175">Coiled coil</keyword>
<dbReference type="InterPro" id="IPR051490">
    <property type="entry name" value="THEM6_lcsJ_thioesterase"/>
</dbReference>
<name>A0AAV2JW93_KNICA</name>
<dbReference type="PANTHER" id="PTHR12475:SF4">
    <property type="entry name" value="PROTEIN THEM6"/>
    <property type="match status" value="1"/>
</dbReference>
<dbReference type="AlphaFoldDB" id="A0AAV2JW93"/>
<dbReference type="InterPro" id="IPR029069">
    <property type="entry name" value="HotDog_dom_sf"/>
</dbReference>
<reference evidence="5 6" key="1">
    <citation type="submission" date="2024-04" db="EMBL/GenBank/DDBJ databases">
        <authorList>
            <person name="Waldvogel A.-M."/>
            <person name="Schoenle A."/>
        </authorList>
    </citation>
    <scope>NUCLEOTIDE SEQUENCE [LARGE SCALE GENOMIC DNA]</scope>
</reference>
<comment type="similarity">
    <text evidence="1">Belongs to the THEM6 family.</text>
</comment>
<evidence type="ECO:0000256" key="3">
    <source>
        <dbReference type="SAM" id="Coils"/>
    </source>
</evidence>